<dbReference type="Pfam" id="PF03732">
    <property type="entry name" value="Retrotrans_gag"/>
    <property type="match status" value="1"/>
</dbReference>
<feature type="region of interest" description="Disordered" evidence="1">
    <location>
        <begin position="441"/>
        <end position="471"/>
    </location>
</feature>
<feature type="region of interest" description="Disordered" evidence="1">
    <location>
        <begin position="54"/>
        <end position="90"/>
    </location>
</feature>
<sequence>MPKLEKLTALEKLLGVPTPKPAEIGLLKEGILVNGRSLTIDKVNLNLIPRSRRPHVDRKETKQLKGEASTSSTSKADFELDVPTSSESEEEVMAQNPERTINEMTSPDLNQQPLCIEYPTLDVDFELKSGLIHLLPTFRGLAGEDPHKHIKEFHVVCSGMRPQGVTEEQVKLRAFPFSLGDKAKDWLYSLPSGTIVSWNELKKQFLENYFPASRTTNIRKDISGIRQFSGESFYEYWGRFKQLVESCPHQIPDHLLIQYFYEGYLRQIEVWWMRLVEEGQQVKACGICTSSGHFTDACPTLQEEPTIHANAVGGFSGPSQRGHDPFSNTYNPGWRDHPNLRYGNQPQNSQRPPYQQPPPPQTNSNSGTSLEDMMKILVANTQQFQQETRASIQNLESQVSQLASSVSRLESQGKLPSQTIINPKQNVSAITMCSEKELQFENSTRRGQAQQGKTEDSIERGHVEQGKTGEELKILPKQAEKPNITHEEHPKVFVPKPPFPERFAKSKKKEEEREILETLRKVEVNIPLLDVIKQVPRYAKFLKELCTNKSKLRGNERVSMGENVSAILQRKLPPKCKDPGMFSIPCKIGNIGIEKAMCDLGASINVMPLSIYKSLNIGPLKETGVVIQLADRSIVYPKGVLEDILVQVNELIFPADFYVLDMTENTSPNSTSILLGRPFLKTSKTKIDVDAGILSMEFDNEVVKVNRKRSCD</sequence>
<dbReference type="PANTHER" id="PTHR33067">
    <property type="entry name" value="RNA-DIRECTED DNA POLYMERASE-RELATED"/>
    <property type="match status" value="1"/>
</dbReference>
<dbReference type="Gene3D" id="2.40.70.10">
    <property type="entry name" value="Acid Proteases"/>
    <property type="match status" value="1"/>
</dbReference>
<feature type="domain" description="Retrotransposon gag" evidence="2">
    <location>
        <begin position="174"/>
        <end position="263"/>
    </location>
</feature>
<evidence type="ECO:0000313" key="3">
    <source>
        <dbReference type="EMBL" id="KAL0389003.1"/>
    </source>
</evidence>
<dbReference type="PANTHER" id="PTHR33067:SF15">
    <property type="entry name" value="RNA-DIRECTED DNA POLYMERASE"/>
    <property type="match status" value="1"/>
</dbReference>
<organism evidence="3">
    <name type="scientific">Sesamum calycinum</name>
    <dbReference type="NCBI Taxonomy" id="2727403"/>
    <lineage>
        <taxon>Eukaryota</taxon>
        <taxon>Viridiplantae</taxon>
        <taxon>Streptophyta</taxon>
        <taxon>Embryophyta</taxon>
        <taxon>Tracheophyta</taxon>
        <taxon>Spermatophyta</taxon>
        <taxon>Magnoliopsida</taxon>
        <taxon>eudicotyledons</taxon>
        <taxon>Gunneridae</taxon>
        <taxon>Pentapetalae</taxon>
        <taxon>asterids</taxon>
        <taxon>lamiids</taxon>
        <taxon>Lamiales</taxon>
        <taxon>Pedaliaceae</taxon>
        <taxon>Sesamum</taxon>
    </lineage>
</organism>
<feature type="compositionally biased region" description="Low complexity" evidence="1">
    <location>
        <begin position="344"/>
        <end position="353"/>
    </location>
</feature>
<reference evidence="3" key="2">
    <citation type="journal article" date="2024" name="Plant">
        <title>Genomic evolution and insights into agronomic trait innovations of Sesamum species.</title>
        <authorList>
            <person name="Miao H."/>
            <person name="Wang L."/>
            <person name="Qu L."/>
            <person name="Liu H."/>
            <person name="Sun Y."/>
            <person name="Le M."/>
            <person name="Wang Q."/>
            <person name="Wei S."/>
            <person name="Zheng Y."/>
            <person name="Lin W."/>
            <person name="Duan Y."/>
            <person name="Cao H."/>
            <person name="Xiong S."/>
            <person name="Wang X."/>
            <person name="Wei L."/>
            <person name="Li C."/>
            <person name="Ma Q."/>
            <person name="Ju M."/>
            <person name="Zhao R."/>
            <person name="Li G."/>
            <person name="Mu C."/>
            <person name="Tian Q."/>
            <person name="Mei H."/>
            <person name="Zhang T."/>
            <person name="Gao T."/>
            <person name="Zhang H."/>
        </authorList>
    </citation>
    <scope>NUCLEOTIDE SEQUENCE</scope>
    <source>
        <strain evidence="3">KEN8</strain>
    </source>
</reference>
<dbReference type="AlphaFoldDB" id="A0AAW2S9F3"/>
<evidence type="ECO:0000256" key="1">
    <source>
        <dbReference type="SAM" id="MobiDB-lite"/>
    </source>
</evidence>
<gene>
    <name evidence="3" type="ORF">Scaly_0257400</name>
</gene>
<evidence type="ECO:0000259" key="2">
    <source>
        <dbReference type="Pfam" id="PF03732"/>
    </source>
</evidence>
<dbReference type="EMBL" id="JACGWM010000002">
    <property type="protein sequence ID" value="KAL0389003.1"/>
    <property type="molecule type" value="Genomic_DNA"/>
</dbReference>
<protein>
    <recommendedName>
        <fullName evidence="2">Retrotransposon gag domain-containing protein</fullName>
    </recommendedName>
</protein>
<feature type="compositionally biased region" description="Basic and acidic residues" evidence="1">
    <location>
        <begin position="453"/>
        <end position="471"/>
    </location>
</feature>
<feature type="compositionally biased region" description="Polar residues" evidence="1">
    <location>
        <begin position="441"/>
        <end position="452"/>
    </location>
</feature>
<comment type="caution">
    <text evidence="3">The sequence shown here is derived from an EMBL/GenBank/DDBJ whole genome shotgun (WGS) entry which is preliminary data.</text>
</comment>
<dbReference type="CDD" id="cd00303">
    <property type="entry name" value="retropepsin_like"/>
    <property type="match status" value="1"/>
</dbReference>
<name>A0AAW2S9F3_9LAMI</name>
<reference evidence="3" key="1">
    <citation type="submission" date="2020-06" db="EMBL/GenBank/DDBJ databases">
        <authorList>
            <person name="Li T."/>
            <person name="Hu X."/>
            <person name="Zhang T."/>
            <person name="Song X."/>
            <person name="Zhang H."/>
            <person name="Dai N."/>
            <person name="Sheng W."/>
            <person name="Hou X."/>
            <person name="Wei L."/>
        </authorList>
    </citation>
    <scope>NUCLEOTIDE SEQUENCE</scope>
    <source>
        <strain evidence="3">KEN8</strain>
        <tissue evidence="3">Leaf</tissue>
    </source>
</reference>
<feature type="region of interest" description="Disordered" evidence="1">
    <location>
        <begin position="309"/>
        <end position="368"/>
    </location>
</feature>
<accession>A0AAW2S9F3</accession>
<dbReference type="InterPro" id="IPR021109">
    <property type="entry name" value="Peptidase_aspartic_dom_sf"/>
</dbReference>
<proteinExistence type="predicted"/>
<dbReference type="InterPro" id="IPR005162">
    <property type="entry name" value="Retrotrans_gag_dom"/>
</dbReference>